<dbReference type="SUPFAM" id="SSF56784">
    <property type="entry name" value="HAD-like"/>
    <property type="match status" value="1"/>
</dbReference>
<protein>
    <submittedName>
        <fullName evidence="1">Uncharacterized protein</fullName>
    </submittedName>
</protein>
<dbReference type="VEuPathDB" id="CryptoDB:Cvel_3359"/>
<accession>A0A0G4FI81</accession>
<dbReference type="InterPro" id="IPR036412">
    <property type="entry name" value="HAD-like_sf"/>
</dbReference>
<organism evidence="1">
    <name type="scientific">Chromera velia CCMP2878</name>
    <dbReference type="NCBI Taxonomy" id="1169474"/>
    <lineage>
        <taxon>Eukaryota</taxon>
        <taxon>Sar</taxon>
        <taxon>Alveolata</taxon>
        <taxon>Colpodellida</taxon>
        <taxon>Chromeraceae</taxon>
        <taxon>Chromera</taxon>
    </lineage>
</organism>
<proteinExistence type="predicted"/>
<name>A0A0G4FI81_9ALVE</name>
<dbReference type="AlphaFoldDB" id="A0A0G4FI81"/>
<evidence type="ECO:0000313" key="1">
    <source>
        <dbReference type="EMBL" id="CEM13124.1"/>
    </source>
</evidence>
<gene>
    <name evidence="1" type="ORF">Cvel_3359</name>
</gene>
<dbReference type="InterPro" id="IPR023214">
    <property type="entry name" value="HAD_sf"/>
</dbReference>
<dbReference type="EMBL" id="CDMZ01000385">
    <property type="protein sequence ID" value="CEM13124.1"/>
    <property type="molecule type" value="Genomic_DNA"/>
</dbReference>
<dbReference type="Gene3D" id="3.40.50.1000">
    <property type="entry name" value="HAD superfamily/HAD-like"/>
    <property type="match status" value="1"/>
</dbReference>
<reference evidence="1" key="1">
    <citation type="submission" date="2014-11" db="EMBL/GenBank/DDBJ databases">
        <authorList>
            <person name="Otto D Thomas"/>
            <person name="Naeem Raeece"/>
        </authorList>
    </citation>
    <scope>NUCLEOTIDE SEQUENCE</scope>
</reference>
<sequence>MNRPLGEAKSRLRRERLRDLATRVRLPPGWRRVDMCFVKFPRLRKWHLYRAVKLGAIENSQKEDCRSTHSQARPIAALCLDKTLVLQSREGNAGGWRVAAEGVAQAVRGFRERGYRLALLSKQSRLGRARLVDESEEAIRLVSAQLSALSNAMGMGKEAQIYFSAAASSVDEPDDPPYLGLWEVMVGLNGAMGGVDLGRSVIVADLPEAETVGGAKWEELHRRASVPLLVDSSHLWEPSALFERLDTLQIEGKTSGTQVGIDSRYGFG</sequence>